<proteinExistence type="predicted"/>
<accession>C1H0W8</accession>
<sequence length="355" mass="37597">MASSLLAPEDITLPPSPPEYTDEYAKEHSTTNGNFTPPSTKSATTDTPSLNDGTTPTIVKSTDLSILTPLSPTLNIFPKPYSSLGGIHLRSRSLASSPGAPCMARAHSSPGPDSRGRYGFSGSPGRPSSPQDSFVRRQSFLRLSVEESFPPTIGTLNVSETIAEHPELQTTPRSTRIQLNVPPTSPLSPGIHNTFPRSGRRRPSSPLHPGSGSSPSSAQSSPLVFPAKFNESYPFSFSSTSSLSSTPSTIRSRSPSISSLENIPDAPDAEVAAIEADRIAKLKAAADKAAAAAANNKDFNRRRSAIEVSGPSSPVGNPRFGLGSFGGGRADKRKRWSVCGAEGRQDLDLETIWED</sequence>
<feature type="compositionally biased region" description="Low complexity" evidence="1">
    <location>
        <begin position="117"/>
        <end position="130"/>
    </location>
</feature>
<evidence type="ECO:0000313" key="3">
    <source>
        <dbReference type="Proteomes" id="UP000002059"/>
    </source>
</evidence>
<dbReference type="OrthoDB" id="5400063at2759"/>
<dbReference type="EMBL" id="KN294002">
    <property type="protein sequence ID" value="EEH33362.1"/>
    <property type="molecule type" value="Genomic_DNA"/>
</dbReference>
<feature type="compositionally biased region" description="Low complexity" evidence="1">
    <location>
        <begin position="204"/>
        <end position="222"/>
    </location>
</feature>
<feature type="region of interest" description="Disordered" evidence="1">
    <location>
        <begin position="1"/>
        <end position="57"/>
    </location>
</feature>
<dbReference type="VEuPathDB" id="FungiDB:PAAG_04412"/>
<feature type="compositionally biased region" description="Low complexity" evidence="1">
    <location>
        <begin position="236"/>
        <end position="260"/>
    </location>
</feature>
<feature type="region of interest" description="Disordered" evidence="1">
    <location>
        <begin position="151"/>
        <end position="223"/>
    </location>
</feature>
<feature type="compositionally biased region" description="Polar residues" evidence="1">
    <location>
        <begin position="30"/>
        <end position="57"/>
    </location>
</feature>
<name>C1H0W8_PARBA</name>
<feature type="region of interest" description="Disordered" evidence="1">
    <location>
        <begin position="307"/>
        <end position="337"/>
    </location>
</feature>
<feature type="region of interest" description="Disordered" evidence="1">
    <location>
        <begin position="236"/>
        <end position="266"/>
    </location>
</feature>
<gene>
    <name evidence="2" type="ORF">PAAG_04412</name>
</gene>
<dbReference type="RefSeq" id="XP_002793502.1">
    <property type="nucleotide sequence ID" value="XM_002793456.2"/>
</dbReference>
<dbReference type="HOGENOM" id="CLU_046290_2_0_1"/>
<dbReference type="AlphaFoldDB" id="C1H0W8"/>
<evidence type="ECO:0000313" key="2">
    <source>
        <dbReference type="EMBL" id="EEH33362.1"/>
    </source>
</evidence>
<dbReference type="Proteomes" id="UP000002059">
    <property type="component" value="Partially assembled WGS sequence"/>
</dbReference>
<dbReference type="eggNOG" id="ENOG502S9W4">
    <property type="taxonomic scope" value="Eukaryota"/>
</dbReference>
<organism evidence="2 3">
    <name type="scientific">Paracoccidioides lutzii (strain ATCC MYA-826 / Pb01)</name>
    <name type="common">Paracoccidioides brasiliensis</name>
    <dbReference type="NCBI Taxonomy" id="502779"/>
    <lineage>
        <taxon>Eukaryota</taxon>
        <taxon>Fungi</taxon>
        <taxon>Dikarya</taxon>
        <taxon>Ascomycota</taxon>
        <taxon>Pezizomycotina</taxon>
        <taxon>Eurotiomycetes</taxon>
        <taxon>Eurotiomycetidae</taxon>
        <taxon>Onygenales</taxon>
        <taxon>Ajellomycetaceae</taxon>
        <taxon>Paracoccidioides</taxon>
    </lineage>
</organism>
<reference evidence="2 3" key="1">
    <citation type="journal article" date="2011" name="PLoS Genet.">
        <title>Comparative genomic analysis of human fungal pathogens causing paracoccidioidomycosis.</title>
        <authorList>
            <person name="Desjardins C.A."/>
            <person name="Champion M.D."/>
            <person name="Holder J.W."/>
            <person name="Muszewska A."/>
            <person name="Goldberg J."/>
            <person name="Bailao A.M."/>
            <person name="Brigido M.M."/>
            <person name="Ferreira M.E."/>
            <person name="Garcia A.M."/>
            <person name="Grynberg M."/>
            <person name="Gujja S."/>
            <person name="Heiman D.I."/>
            <person name="Henn M.R."/>
            <person name="Kodira C.D."/>
            <person name="Leon-Narvaez H."/>
            <person name="Longo L.V."/>
            <person name="Ma L.J."/>
            <person name="Malavazi I."/>
            <person name="Matsuo A.L."/>
            <person name="Morais F.V."/>
            <person name="Pereira M."/>
            <person name="Rodriguez-Brito S."/>
            <person name="Sakthikumar S."/>
            <person name="Salem-Izacc S.M."/>
            <person name="Sykes S.M."/>
            <person name="Teixeira M.M."/>
            <person name="Vallejo M.C."/>
            <person name="Walter M.E."/>
            <person name="Yandava C."/>
            <person name="Young S."/>
            <person name="Zeng Q."/>
            <person name="Zucker J."/>
            <person name="Felipe M.S."/>
            <person name="Goldman G.H."/>
            <person name="Haas B.J."/>
            <person name="McEwen J.G."/>
            <person name="Nino-Vega G."/>
            <person name="Puccia R."/>
            <person name="San-Blas G."/>
            <person name="Soares C.M."/>
            <person name="Birren B.W."/>
            <person name="Cuomo C.A."/>
        </authorList>
    </citation>
    <scope>NUCLEOTIDE SEQUENCE [LARGE SCALE GENOMIC DNA]</scope>
    <source>
        <strain evidence="3">ATCC MYA-826 / Pb01</strain>
    </source>
</reference>
<evidence type="ECO:0008006" key="4">
    <source>
        <dbReference type="Google" id="ProtNLM"/>
    </source>
</evidence>
<evidence type="ECO:0000256" key="1">
    <source>
        <dbReference type="SAM" id="MobiDB-lite"/>
    </source>
</evidence>
<feature type="compositionally biased region" description="Polar residues" evidence="1">
    <location>
        <begin position="168"/>
        <end position="182"/>
    </location>
</feature>
<keyword evidence="3" id="KW-1185">Reference proteome</keyword>
<dbReference type="STRING" id="502779.C1H0W8"/>
<dbReference type="OMA" id="KYNESYP"/>
<dbReference type="KEGG" id="pbl:PAAG_04412"/>
<feature type="region of interest" description="Disordered" evidence="1">
    <location>
        <begin position="92"/>
        <end position="135"/>
    </location>
</feature>
<protein>
    <recommendedName>
        <fullName evidence="4">Basic proline-rich protein</fullName>
    </recommendedName>
</protein>
<dbReference type="GeneID" id="9096954"/>